<dbReference type="GO" id="GO:0042597">
    <property type="term" value="C:periplasmic space"/>
    <property type="evidence" value="ECO:0007669"/>
    <property type="project" value="InterPro"/>
</dbReference>
<dbReference type="SUPFAM" id="SSF47175">
    <property type="entry name" value="Cytochromes"/>
    <property type="match status" value="1"/>
</dbReference>
<evidence type="ECO:0000256" key="7">
    <source>
        <dbReference type="PIRSR" id="PIRSR000027-2"/>
    </source>
</evidence>
<keyword evidence="4" id="KW-0249">Electron transport</keyword>
<evidence type="ECO:0000256" key="5">
    <source>
        <dbReference type="ARBA" id="ARBA00023004"/>
    </source>
</evidence>
<evidence type="ECO:0000256" key="2">
    <source>
        <dbReference type="ARBA" id="ARBA00022617"/>
    </source>
</evidence>
<evidence type="ECO:0008006" key="11">
    <source>
        <dbReference type="Google" id="ProtNLM"/>
    </source>
</evidence>
<gene>
    <name evidence="9" type="ORF">CJ301_00600</name>
</gene>
<feature type="binding site" description="covalent" evidence="7">
    <location>
        <position position="150"/>
    </location>
    <ligand>
        <name>heme c</name>
        <dbReference type="ChEBI" id="CHEBI:61717"/>
    </ligand>
</feature>
<feature type="signal peptide" evidence="8">
    <location>
        <begin position="1"/>
        <end position="23"/>
    </location>
</feature>
<dbReference type="PRINTS" id="PR00608">
    <property type="entry name" value="CYTCHROMECII"/>
</dbReference>
<dbReference type="InterPro" id="IPR002321">
    <property type="entry name" value="Cyt_c_II"/>
</dbReference>
<name>A0A2G1MJU8_9RHOB</name>
<dbReference type="GO" id="GO:0022900">
    <property type="term" value="P:electron transport chain"/>
    <property type="evidence" value="ECO:0007669"/>
    <property type="project" value="InterPro"/>
</dbReference>
<evidence type="ECO:0000256" key="4">
    <source>
        <dbReference type="ARBA" id="ARBA00022982"/>
    </source>
</evidence>
<comment type="PTM">
    <text evidence="7">Binds 1 heme group per subunit.</text>
</comment>
<dbReference type="Gene3D" id="1.20.120.10">
    <property type="entry name" value="Cytochrome c/b562"/>
    <property type="match status" value="1"/>
</dbReference>
<dbReference type="InterPro" id="IPR015984">
    <property type="entry name" value="Cyt_c_prime_subgr"/>
</dbReference>
<evidence type="ECO:0000256" key="1">
    <source>
        <dbReference type="ARBA" id="ARBA00022448"/>
    </source>
</evidence>
<dbReference type="RefSeq" id="WP_099273171.1">
    <property type="nucleotide sequence ID" value="NZ_KZ304951.1"/>
</dbReference>
<protein>
    <recommendedName>
        <fullName evidence="11">Cytochrome C554</fullName>
    </recommendedName>
</protein>
<dbReference type="GO" id="GO:0020037">
    <property type="term" value="F:heme binding"/>
    <property type="evidence" value="ECO:0007669"/>
    <property type="project" value="InterPro"/>
</dbReference>
<dbReference type="PIRSF" id="PIRSF000027">
    <property type="entry name" value="Cytc_c_prime"/>
    <property type="match status" value="1"/>
</dbReference>
<evidence type="ECO:0000256" key="3">
    <source>
        <dbReference type="ARBA" id="ARBA00022723"/>
    </source>
</evidence>
<dbReference type="EMBL" id="NQWH01000003">
    <property type="protein sequence ID" value="PHP29023.1"/>
    <property type="molecule type" value="Genomic_DNA"/>
</dbReference>
<dbReference type="Proteomes" id="UP000221860">
    <property type="component" value="Unassembled WGS sequence"/>
</dbReference>
<organism evidence="9 10">
    <name type="scientific">Limimaricola cinnabarinus</name>
    <dbReference type="NCBI Taxonomy" id="1125964"/>
    <lineage>
        <taxon>Bacteria</taxon>
        <taxon>Pseudomonadati</taxon>
        <taxon>Pseudomonadota</taxon>
        <taxon>Alphaproteobacteria</taxon>
        <taxon>Rhodobacterales</taxon>
        <taxon>Paracoccaceae</taxon>
        <taxon>Limimaricola</taxon>
    </lineage>
</organism>
<keyword evidence="2 7" id="KW-0349">Heme</keyword>
<feature type="binding site" description="covalent" evidence="7">
    <location>
        <position position="147"/>
    </location>
    <ligand>
        <name>heme c</name>
        <dbReference type="ChEBI" id="CHEBI:61717"/>
    </ligand>
</feature>
<keyword evidence="8" id="KW-0732">Signal</keyword>
<dbReference type="AlphaFoldDB" id="A0A2G1MJU8"/>
<keyword evidence="10" id="KW-1185">Reference proteome</keyword>
<accession>A0A2G1MJU8</accession>
<keyword evidence="1" id="KW-0813">Transport</keyword>
<reference evidence="9 10" key="1">
    <citation type="submission" date="2017-08" db="EMBL/GenBank/DDBJ databases">
        <title>Draft Genome Sequence of Loktanella cinnabarina Strain XM1, Isolated from Coastal Surface Water.</title>
        <authorList>
            <person name="Ma R."/>
            <person name="Wang J."/>
            <person name="Wang Q."/>
            <person name="Ma Z."/>
            <person name="Li J."/>
            <person name="Chen L."/>
        </authorList>
    </citation>
    <scope>NUCLEOTIDE SEQUENCE [LARGE SCALE GENOMIC DNA]</scope>
    <source>
        <strain evidence="9 10">XM1</strain>
    </source>
</reference>
<proteinExistence type="predicted"/>
<evidence type="ECO:0000313" key="9">
    <source>
        <dbReference type="EMBL" id="PHP29023.1"/>
    </source>
</evidence>
<dbReference type="InterPro" id="IPR012127">
    <property type="entry name" value="Cyt_c_prime"/>
</dbReference>
<dbReference type="GO" id="GO:0005506">
    <property type="term" value="F:iron ion binding"/>
    <property type="evidence" value="ECO:0007669"/>
    <property type="project" value="InterPro"/>
</dbReference>
<evidence type="ECO:0000313" key="10">
    <source>
        <dbReference type="Proteomes" id="UP000221860"/>
    </source>
</evidence>
<dbReference type="PROSITE" id="PS51009">
    <property type="entry name" value="CYTCII"/>
    <property type="match status" value="1"/>
</dbReference>
<evidence type="ECO:0000256" key="6">
    <source>
        <dbReference type="PIRSR" id="PIRSR000027-1"/>
    </source>
</evidence>
<feature type="chain" id="PRO_5013639217" description="Cytochrome C554" evidence="8">
    <location>
        <begin position="24"/>
        <end position="159"/>
    </location>
</feature>
<dbReference type="InterPro" id="IPR010980">
    <property type="entry name" value="Cyt_c/b562"/>
</dbReference>
<dbReference type="Pfam" id="PF01322">
    <property type="entry name" value="Cytochrom_C_2"/>
    <property type="match status" value="1"/>
</dbReference>
<dbReference type="GO" id="GO:0009055">
    <property type="term" value="F:electron transfer activity"/>
    <property type="evidence" value="ECO:0007669"/>
    <property type="project" value="InterPro"/>
</dbReference>
<sequence length="159" mass="16080">MSRPIRLALAAAGLTALAGLASAQAFEPQKAHELRESHMKLMGAHLGVLGAMAKGETDYDAATAGAAAGALAGLADAVGAAGDVYWVEGSSSEQIADSRALPAIWEKMGEFEEHQASLVEATSVMQDAAGTDLAALQGAMGGLGGACGDCHKAFRKPEE</sequence>
<evidence type="ECO:0000256" key="8">
    <source>
        <dbReference type="SAM" id="SignalP"/>
    </source>
</evidence>
<dbReference type="OrthoDB" id="7596534at2"/>
<keyword evidence="3 6" id="KW-0479">Metal-binding</keyword>
<feature type="binding site" description="axial binding residue" evidence="6">
    <location>
        <position position="151"/>
    </location>
    <ligand>
        <name>heme c</name>
        <dbReference type="ChEBI" id="CHEBI:61717"/>
    </ligand>
    <ligandPart>
        <name>Fe</name>
        <dbReference type="ChEBI" id="CHEBI:18248"/>
    </ligandPart>
</feature>
<keyword evidence="5 6" id="KW-0408">Iron</keyword>
<comment type="caution">
    <text evidence="9">The sequence shown here is derived from an EMBL/GenBank/DDBJ whole genome shotgun (WGS) entry which is preliminary data.</text>
</comment>